<dbReference type="Proteomes" id="UP000674938">
    <property type="component" value="Unassembled WGS sequence"/>
</dbReference>
<dbReference type="AlphaFoldDB" id="A0A940SUN0"/>
<sequence>MKKKFLFVLVLVCCMFVVMPKKVSAYVTSVKDTAWQRKTTLNGKTYWGDLYSITYKRINISQGWRSNGYEIVGSQRLSSNAVAYKFKFKYKKIY</sequence>
<accession>A0A940SUN0</accession>
<dbReference type="EMBL" id="JAEEGA010000002">
    <property type="protein sequence ID" value="MBP1040226.1"/>
    <property type="molecule type" value="Genomic_DNA"/>
</dbReference>
<gene>
    <name evidence="2" type="ORF">I6N95_04285</name>
</gene>
<organism evidence="2 3">
    <name type="scientific">Vagococcus allomyrinae</name>
    <dbReference type="NCBI Taxonomy" id="2794353"/>
    <lineage>
        <taxon>Bacteria</taxon>
        <taxon>Bacillati</taxon>
        <taxon>Bacillota</taxon>
        <taxon>Bacilli</taxon>
        <taxon>Lactobacillales</taxon>
        <taxon>Enterococcaceae</taxon>
        <taxon>Vagococcus</taxon>
    </lineage>
</organism>
<feature type="chain" id="PRO_5037714443" evidence="1">
    <location>
        <begin position="26"/>
        <end position="94"/>
    </location>
</feature>
<evidence type="ECO:0000313" key="3">
    <source>
        <dbReference type="Proteomes" id="UP000674938"/>
    </source>
</evidence>
<keyword evidence="1" id="KW-0732">Signal</keyword>
<protein>
    <submittedName>
        <fullName evidence="2">Uncharacterized protein</fullName>
    </submittedName>
</protein>
<keyword evidence="3" id="KW-1185">Reference proteome</keyword>
<feature type="signal peptide" evidence="1">
    <location>
        <begin position="1"/>
        <end position="25"/>
    </location>
</feature>
<evidence type="ECO:0000256" key="1">
    <source>
        <dbReference type="SAM" id="SignalP"/>
    </source>
</evidence>
<comment type="caution">
    <text evidence="2">The sequence shown here is derived from an EMBL/GenBank/DDBJ whole genome shotgun (WGS) entry which is preliminary data.</text>
</comment>
<dbReference type="RefSeq" id="WP_209525118.1">
    <property type="nucleotide sequence ID" value="NZ_JAEEGA010000002.1"/>
</dbReference>
<proteinExistence type="predicted"/>
<reference evidence="2" key="1">
    <citation type="submission" date="2020-12" db="EMBL/GenBank/DDBJ databases">
        <title>Vagococcus allomyrinae sp. nov. and Enterococcus lavae sp. nov., isolated from the larvae of Allomyrina dichotoma.</title>
        <authorList>
            <person name="Lee S.D."/>
        </authorList>
    </citation>
    <scope>NUCLEOTIDE SEQUENCE</scope>
    <source>
        <strain evidence="2">BWB3-3</strain>
    </source>
</reference>
<name>A0A940SUN0_9ENTE</name>
<evidence type="ECO:0000313" key="2">
    <source>
        <dbReference type="EMBL" id="MBP1040226.1"/>
    </source>
</evidence>